<dbReference type="EMBL" id="BQNB010015153">
    <property type="protein sequence ID" value="GJT36615.1"/>
    <property type="molecule type" value="Genomic_DNA"/>
</dbReference>
<proteinExistence type="predicted"/>
<sequence length="298" mass="33210">MAIEVPQTLEYRGGQLLLCLRLKISPIRRKEKSLTTATPLSTAFISTSIVQDFQDSPDDEEDTRSCQEYMIDLEMKFHERALLAKSKRFFNKGTQRFSGAKAIDQIECHKYGKEVSSDDSEMVDEKVHTLLEMEDNDKRKSFLDYLGADLNFVEEQRNNLMMKHRADDTNVSIPNIERPWLSEAEGFNLPNHDTGRILPSESQVKVIDSLVDVTDSSVTDYDSAEESSLVCSTPLPPLEKLAGVKPVSGPKTIKSILKSNSTFNAETLNGVTINEPTSVFAKGNKKVTTSKKNSAPAG</sequence>
<protein>
    <submittedName>
        <fullName evidence="1">Uncharacterized protein</fullName>
    </submittedName>
</protein>
<evidence type="ECO:0000313" key="2">
    <source>
        <dbReference type="Proteomes" id="UP001151760"/>
    </source>
</evidence>
<keyword evidence="2" id="KW-1185">Reference proteome</keyword>
<reference evidence="1" key="2">
    <citation type="submission" date="2022-01" db="EMBL/GenBank/DDBJ databases">
        <authorList>
            <person name="Yamashiro T."/>
            <person name="Shiraishi A."/>
            <person name="Satake H."/>
            <person name="Nakayama K."/>
        </authorList>
    </citation>
    <scope>NUCLEOTIDE SEQUENCE</scope>
</reference>
<evidence type="ECO:0000313" key="1">
    <source>
        <dbReference type="EMBL" id="GJT36615.1"/>
    </source>
</evidence>
<accession>A0ABQ5DBJ6</accession>
<dbReference type="Proteomes" id="UP001151760">
    <property type="component" value="Unassembled WGS sequence"/>
</dbReference>
<reference evidence="1" key="1">
    <citation type="journal article" date="2022" name="Int. J. Mol. Sci.">
        <title>Draft Genome of Tanacetum Coccineum: Genomic Comparison of Closely Related Tanacetum-Family Plants.</title>
        <authorList>
            <person name="Yamashiro T."/>
            <person name="Shiraishi A."/>
            <person name="Nakayama K."/>
            <person name="Satake H."/>
        </authorList>
    </citation>
    <scope>NUCLEOTIDE SEQUENCE</scope>
</reference>
<comment type="caution">
    <text evidence="1">The sequence shown here is derived from an EMBL/GenBank/DDBJ whole genome shotgun (WGS) entry which is preliminary data.</text>
</comment>
<name>A0ABQ5DBJ6_9ASTR</name>
<organism evidence="1 2">
    <name type="scientific">Tanacetum coccineum</name>
    <dbReference type="NCBI Taxonomy" id="301880"/>
    <lineage>
        <taxon>Eukaryota</taxon>
        <taxon>Viridiplantae</taxon>
        <taxon>Streptophyta</taxon>
        <taxon>Embryophyta</taxon>
        <taxon>Tracheophyta</taxon>
        <taxon>Spermatophyta</taxon>
        <taxon>Magnoliopsida</taxon>
        <taxon>eudicotyledons</taxon>
        <taxon>Gunneridae</taxon>
        <taxon>Pentapetalae</taxon>
        <taxon>asterids</taxon>
        <taxon>campanulids</taxon>
        <taxon>Asterales</taxon>
        <taxon>Asteraceae</taxon>
        <taxon>Asteroideae</taxon>
        <taxon>Anthemideae</taxon>
        <taxon>Anthemidinae</taxon>
        <taxon>Tanacetum</taxon>
    </lineage>
</organism>
<gene>
    <name evidence="1" type="ORF">Tco_0927034</name>
</gene>